<evidence type="ECO:0000313" key="4">
    <source>
        <dbReference type="EMBL" id="GAA3827998.1"/>
    </source>
</evidence>
<dbReference type="RefSeq" id="WP_344777212.1">
    <property type="nucleotide sequence ID" value="NZ_BAABAH010000013.1"/>
</dbReference>
<dbReference type="InterPro" id="IPR027417">
    <property type="entry name" value="P-loop_NTPase"/>
</dbReference>
<dbReference type="InterPro" id="IPR000863">
    <property type="entry name" value="Sulfotransferase_dom"/>
</dbReference>
<dbReference type="Pfam" id="PF00685">
    <property type="entry name" value="Sulfotransfer_1"/>
    <property type="match status" value="1"/>
</dbReference>
<keyword evidence="2" id="KW-0325">Glycoprotein</keyword>
<dbReference type="PANTHER" id="PTHR10605">
    <property type="entry name" value="HEPARAN SULFATE SULFOTRANSFERASE"/>
    <property type="match status" value="1"/>
</dbReference>
<dbReference type="Gene3D" id="3.40.50.300">
    <property type="entry name" value="P-loop containing nucleotide triphosphate hydrolases"/>
    <property type="match status" value="1"/>
</dbReference>
<name>A0ABP7IWD7_9ACTN</name>
<evidence type="ECO:0000259" key="3">
    <source>
        <dbReference type="Pfam" id="PF00685"/>
    </source>
</evidence>
<dbReference type="Proteomes" id="UP001501821">
    <property type="component" value="Unassembled WGS sequence"/>
</dbReference>
<accession>A0ABP7IWD7</accession>
<sequence>MTVLARFPREGRAELVSLQCDLCVPPVISCSTTAEMRELGWLLAGDGHPHDVCPWCDLSVPARERRSRQDPEPTTPDPALLPNLFVVGAAKAGSTSLHNYLALHPEISMSKDKEMRFFTDPDHLSWVGRYQASFAPGTTYRGESTPQYTKWPVFPGVVDRMADLVPDARLLYLVRDPVDRAIAEYLEEATWGVITEDIETALADADQPHNRILAPSRYATQLREIHRRFDPSQVLVIDLADLRDDAQRTMSRIFDFLGVPPIELDDEALRPRNSYGDKGALPGWYQALRRPALIRLAHKLPTGQLSRFRSFVSRRISKPVERPEPSAETVARLRELLAPEVAELRETTGLPLSGWFA</sequence>
<evidence type="ECO:0000256" key="1">
    <source>
        <dbReference type="ARBA" id="ARBA00022679"/>
    </source>
</evidence>
<feature type="domain" description="Sulfotransferase" evidence="3">
    <location>
        <begin position="82"/>
        <end position="260"/>
    </location>
</feature>
<proteinExistence type="predicted"/>
<dbReference type="PANTHER" id="PTHR10605:SF56">
    <property type="entry name" value="BIFUNCTIONAL HEPARAN SULFATE N-DEACETYLASE_N-SULFOTRANSFERASE"/>
    <property type="match status" value="1"/>
</dbReference>
<dbReference type="SUPFAM" id="SSF52540">
    <property type="entry name" value="P-loop containing nucleoside triphosphate hydrolases"/>
    <property type="match status" value="1"/>
</dbReference>
<keyword evidence="5" id="KW-1185">Reference proteome</keyword>
<dbReference type="InterPro" id="IPR037359">
    <property type="entry name" value="NST/OST"/>
</dbReference>
<dbReference type="EMBL" id="BAABAH010000013">
    <property type="protein sequence ID" value="GAA3827998.1"/>
    <property type="molecule type" value="Genomic_DNA"/>
</dbReference>
<gene>
    <name evidence="4" type="ORF">GCM10022242_31740</name>
</gene>
<evidence type="ECO:0000313" key="5">
    <source>
        <dbReference type="Proteomes" id="UP001501821"/>
    </source>
</evidence>
<reference evidence="5" key="1">
    <citation type="journal article" date="2019" name="Int. J. Syst. Evol. Microbiol.">
        <title>The Global Catalogue of Microorganisms (GCM) 10K type strain sequencing project: providing services to taxonomists for standard genome sequencing and annotation.</title>
        <authorList>
            <consortium name="The Broad Institute Genomics Platform"/>
            <consortium name="The Broad Institute Genome Sequencing Center for Infectious Disease"/>
            <person name="Wu L."/>
            <person name="Ma J."/>
        </authorList>
    </citation>
    <scope>NUCLEOTIDE SEQUENCE [LARGE SCALE GENOMIC DNA]</scope>
    <source>
        <strain evidence="5">JCM 16953</strain>
    </source>
</reference>
<protein>
    <submittedName>
        <fullName evidence="4">Sulfotransferase</fullName>
    </submittedName>
</protein>
<keyword evidence="1" id="KW-0808">Transferase</keyword>
<organism evidence="4 5">
    <name type="scientific">Nocardioides panacisoli</name>
    <dbReference type="NCBI Taxonomy" id="627624"/>
    <lineage>
        <taxon>Bacteria</taxon>
        <taxon>Bacillati</taxon>
        <taxon>Actinomycetota</taxon>
        <taxon>Actinomycetes</taxon>
        <taxon>Propionibacteriales</taxon>
        <taxon>Nocardioidaceae</taxon>
        <taxon>Nocardioides</taxon>
    </lineage>
</organism>
<evidence type="ECO:0000256" key="2">
    <source>
        <dbReference type="ARBA" id="ARBA00023180"/>
    </source>
</evidence>
<comment type="caution">
    <text evidence="4">The sequence shown here is derived from an EMBL/GenBank/DDBJ whole genome shotgun (WGS) entry which is preliminary data.</text>
</comment>